<name>A0ABR6DRY9_9FLAO</name>
<keyword evidence="10" id="KW-1185">Reference proteome</keyword>
<accession>A0ABR6DRY9</accession>
<keyword evidence="3" id="KW-0813">Transport</keyword>
<gene>
    <name evidence="9" type="ORF">GGR22_001736</name>
</gene>
<reference evidence="9 10" key="1">
    <citation type="submission" date="2020-08" db="EMBL/GenBank/DDBJ databases">
        <title>Genomic Encyclopedia of Type Strains, Phase IV (KMG-IV): sequencing the most valuable type-strain genomes for metagenomic binning, comparative biology and taxonomic classification.</title>
        <authorList>
            <person name="Goeker M."/>
        </authorList>
    </citation>
    <scope>NUCLEOTIDE SEQUENCE [LARGE SCALE GENOMIC DNA]</scope>
    <source>
        <strain evidence="9 10">DSM 100397</strain>
    </source>
</reference>
<evidence type="ECO:0000256" key="3">
    <source>
        <dbReference type="ARBA" id="ARBA00022448"/>
    </source>
</evidence>
<comment type="caution">
    <text evidence="9">The sequence shown here is derived from an EMBL/GenBank/DDBJ whole genome shotgun (WGS) entry which is preliminary data.</text>
</comment>
<feature type="signal peptide" evidence="8">
    <location>
        <begin position="1"/>
        <end position="28"/>
    </location>
</feature>
<evidence type="ECO:0000256" key="5">
    <source>
        <dbReference type="ARBA" id="ARBA00022692"/>
    </source>
</evidence>
<dbReference type="SUPFAM" id="SSF56954">
    <property type="entry name" value="Outer membrane efflux proteins (OEP)"/>
    <property type="match status" value="1"/>
</dbReference>
<dbReference type="InterPro" id="IPR051906">
    <property type="entry name" value="TolC-like"/>
</dbReference>
<dbReference type="Proteomes" id="UP000555003">
    <property type="component" value="Unassembled WGS sequence"/>
</dbReference>
<evidence type="ECO:0000256" key="7">
    <source>
        <dbReference type="ARBA" id="ARBA00023237"/>
    </source>
</evidence>
<evidence type="ECO:0000256" key="4">
    <source>
        <dbReference type="ARBA" id="ARBA00022452"/>
    </source>
</evidence>
<dbReference type="PANTHER" id="PTHR30026:SF20">
    <property type="entry name" value="OUTER MEMBRANE PROTEIN TOLC"/>
    <property type="match status" value="1"/>
</dbReference>
<keyword evidence="7" id="KW-0998">Cell outer membrane</keyword>
<keyword evidence="4" id="KW-1134">Transmembrane beta strand</keyword>
<dbReference type="EMBL" id="JACJIS010000001">
    <property type="protein sequence ID" value="MBA9073610.1"/>
    <property type="molecule type" value="Genomic_DNA"/>
</dbReference>
<dbReference type="Gene3D" id="1.20.1600.10">
    <property type="entry name" value="Outer membrane efflux proteins (OEP)"/>
    <property type="match status" value="1"/>
</dbReference>
<proteinExistence type="inferred from homology"/>
<keyword evidence="5" id="KW-0812">Transmembrane</keyword>
<comment type="similarity">
    <text evidence="2">Belongs to the outer membrane factor (OMF) (TC 1.B.17) family.</text>
</comment>
<organism evidence="9 10">
    <name type="scientific">Flavobacterium gossypii</name>
    <dbReference type="NCBI Taxonomy" id="1646119"/>
    <lineage>
        <taxon>Bacteria</taxon>
        <taxon>Pseudomonadati</taxon>
        <taxon>Bacteroidota</taxon>
        <taxon>Flavobacteriia</taxon>
        <taxon>Flavobacteriales</taxon>
        <taxon>Flavobacteriaceae</taxon>
        <taxon>Flavobacterium</taxon>
    </lineage>
</organism>
<evidence type="ECO:0000313" key="9">
    <source>
        <dbReference type="EMBL" id="MBA9073610.1"/>
    </source>
</evidence>
<dbReference type="PANTHER" id="PTHR30026">
    <property type="entry name" value="OUTER MEMBRANE PROTEIN TOLC"/>
    <property type="match status" value="1"/>
</dbReference>
<evidence type="ECO:0000256" key="8">
    <source>
        <dbReference type="SAM" id="SignalP"/>
    </source>
</evidence>
<dbReference type="RefSeq" id="WP_182493314.1">
    <property type="nucleotide sequence ID" value="NZ_JACJIS010000001.1"/>
</dbReference>
<comment type="subcellular location">
    <subcellularLocation>
        <location evidence="1">Cell outer membrane</location>
    </subcellularLocation>
</comment>
<dbReference type="InterPro" id="IPR003423">
    <property type="entry name" value="OMP_efflux"/>
</dbReference>
<keyword evidence="8" id="KW-0732">Signal</keyword>
<evidence type="ECO:0000313" key="10">
    <source>
        <dbReference type="Proteomes" id="UP000555003"/>
    </source>
</evidence>
<sequence length="454" mass="51205">MKSIYSLAKVKGLAILLIGFIFSQSALAQTKTLTLKDAIQYALENKADAKKAKLQVENSEYQIQEVRSRALPQISADGNLTHNPILQLNALPGDFFGSPGTTVLAPLGQKWSATGGVTLTQNIFDQAVFTGLKAARSTREFYLINQQLTEEQVIERVANNYYQVFVKRQKLAVVDSNYVNTSKVKDVIKGQFDNGLAKKIDLDRITVKLYNINTQRQQLINEVQLQENSLKFYMGMPIQTSIYIPQTEFAVSPQAISETPDATQRTDYLLLKKQEELLDYQKKSVIAEYYPKLSLVGSYNYIGQGPEMPLFAKSRDQVYWSDYSTIGLNLKVPIFTGFGTRAKVRQADVEIRQLKEDMIEKKLSLDLDFENSKTQINNSIITINDQKENVRLAQEVLSDTKNNYYNGLASLTDLLDAENSLVEAQNNYTSALLDYKLAEIQLIKAKGELRTLIN</sequence>
<evidence type="ECO:0000256" key="2">
    <source>
        <dbReference type="ARBA" id="ARBA00007613"/>
    </source>
</evidence>
<dbReference type="Pfam" id="PF02321">
    <property type="entry name" value="OEP"/>
    <property type="match status" value="2"/>
</dbReference>
<keyword evidence="6" id="KW-0472">Membrane</keyword>
<protein>
    <submittedName>
        <fullName evidence="9">Outer membrane protein TolC</fullName>
    </submittedName>
</protein>
<feature type="chain" id="PRO_5045792354" evidence="8">
    <location>
        <begin position="29"/>
        <end position="454"/>
    </location>
</feature>
<evidence type="ECO:0000256" key="1">
    <source>
        <dbReference type="ARBA" id="ARBA00004442"/>
    </source>
</evidence>
<evidence type="ECO:0000256" key="6">
    <source>
        <dbReference type="ARBA" id="ARBA00023136"/>
    </source>
</evidence>